<evidence type="ECO:0000256" key="1">
    <source>
        <dbReference type="SAM" id="MobiDB-lite"/>
    </source>
</evidence>
<organism evidence="2 3">
    <name type="scientific">Streptomyces olivoverticillatus</name>
    <dbReference type="NCBI Taxonomy" id="66427"/>
    <lineage>
        <taxon>Bacteria</taxon>
        <taxon>Bacillati</taxon>
        <taxon>Actinomycetota</taxon>
        <taxon>Actinomycetes</taxon>
        <taxon>Kitasatosporales</taxon>
        <taxon>Streptomycetaceae</taxon>
        <taxon>Streptomyces</taxon>
    </lineage>
</organism>
<sequence>MHDTAMPHPNPDADSGPPGPMTYRPGAFVIDTRTATLVQVMGHLGPHVQVRQPGGGREWDVPPEVLRLAGREEREAAGIRGSDSTSPVGCAECAALEANRRAAASVGDQAMLVDTTIAVRSHFRTAHLLPKENAW</sequence>
<dbReference type="EMBL" id="JACHJH010000001">
    <property type="protein sequence ID" value="MBB4891925.1"/>
    <property type="molecule type" value="Genomic_DNA"/>
</dbReference>
<dbReference type="AlphaFoldDB" id="A0A7W7LKJ4"/>
<protein>
    <submittedName>
        <fullName evidence="2">Uncharacterized protein</fullName>
    </submittedName>
</protein>
<evidence type="ECO:0000313" key="2">
    <source>
        <dbReference type="EMBL" id="MBB4891925.1"/>
    </source>
</evidence>
<reference evidence="2 3" key="1">
    <citation type="submission" date="2020-08" db="EMBL/GenBank/DDBJ databases">
        <title>Genomic Encyclopedia of Type Strains, Phase III (KMG-III): the genomes of soil and plant-associated and newly described type strains.</title>
        <authorList>
            <person name="Whitman W."/>
        </authorList>
    </citation>
    <scope>NUCLEOTIDE SEQUENCE [LARGE SCALE GENOMIC DNA]</scope>
    <source>
        <strain evidence="2 3">CECT 3266</strain>
    </source>
</reference>
<dbReference type="RefSeq" id="WP_184346420.1">
    <property type="nucleotide sequence ID" value="NZ_JACHJH010000001.1"/>
</dbReference>
<comment type="caution">
    <text evidence="2">The sequence shown here is derived from an EMBL/GenBank/DDBJ whole genome shotgun (WGS) entry which is preliminary data.</text>
</comment>
<proteinExistence type="predicted"/>
<gene>
    <name evidence="2" type="ORF">FHS39_000925</name>
</gene>
<name>A0A7W7LKJ4_9ACTN</name>
<accession>A0A7W7LKJ4</accession>
<feature type="region of interest" description="Disordered" evidence="1">
    <location>
        <begin position="1"/>
        <end position="25"/>
    </location>
</feature>
<dbReference type="Proteomes" id="UP000556084">
    <property type="component" value="Unassembled WGS sequence"/>
</dbReference>
<keyword evidence="3" id="KW-1185">Reference proteome</keyword>
<evidence type="ECO:0000313" key="3">
    <source>
        <dbReference type="Proteomes" id="UP000556084"/>
    </source>
</evidence>